<evidence type="ECO:0000313" key="1">
    <source>
        <dbReference type="EMBL" id="MBA2870521.1"/>
    </source>
</evidence>
<dbReference type="Proteomes" id="UP000580891">
    <property type="component" value="Unassembled WGS sequence"/>
</dbReference>
<name>A0A7W0BVT0_9BACL</name>
<dbReference type="EMBL" id="JACDUU010000001">
    <property type="protein sequence ID" value="MBA2870521.1"/>
    <property type="molecule type" value="Genomic_DNA"/>
</dbReference>
<gene>
    <name evidence="1" type="ORF">HNQ85_000779</name>
</gene>
<evidence type="ECO:0000313" key="2">
    <source>
        <dbReference type="Proteomes" id="UP000580891"/>
    </source>
</evidence>
<accession>A0A7W0BVT0</accession>
<reference evidence="1 2" key="1">
    <citation type="submission" date="2020-07" db="EMBL/GenBank/DDBJ databases">
        <title>Genomic Encyclopedia of Type Strains, Phase IV (KMG-IV): sequencing the most valuable type-strain genomes for metagenomic binning, comparative biology and taxonomic classification.</title>
        <authorList>
            <person name="Goeker M."/>
        </authorList>
    </citation>
    <scope>NUCLEOTIDE SEQUENCE [LARGE SCALE GENOMIC DNA]</scope>
    <source>
        <strain evidence="1 2">DSM 25220</strain>
    </source>
</reference>
<sequence>MMPIRKNVLIEILLNNIGHNLVASGEIILTII</sequence>
<comment type="caution">
    <text evidence="1">The sequence shown here is derived from an EMBL/GenBank/DDBJ whole genome shotgun (WGS) entry which is preliminary data.</text>
</comment>
<proteinExistence type="predicted"/>
<organism evidence="1 2">
    <name type="scientific">[Anoxybacillus] calidus</name>
    <dbReference type="NCBI Taxonomy" id="575178"/>
    <lineage>
        <taxon>Bacteria</taxon>
        <taxon>Bacillati</taxon>
        <taxon>Bacillota</taxon>
        <taxon>Bacilli</taxon>
        <taxon>Bacillales</taxon>
        <taxon>Anoxybacillaceae</taxon>
        <taxon>Paranoxybacillus</taxon>
    </lineage>
</organism>
<protein>
    <submittedName>
        <fullName evidence="1">Uncharacterized protein</fullName>
    </submittedName>
</protein>
<keyword evidence="2" id="KW-1185">Reference proteome</keyword>
<dbReference type="AlphaFoldDB" id="A0A7W0BVT0"/>